<evidence type="ECO:0000313" key="4">
    <source>
        <dbReference type="EMBL" id="MDQ2106755.1"/>
    </source>
</evidence>
<dbReference type="Proteomes" id="UP001227317">
    <property type="component" value="Unassembled WGS sequence"/>
</dbReference>
<dbReference type="PANTHER" id="PTHR45527">
    <property type="entry name" value="NONRIBOSOMAL PEPTIDE SYNTHETASE"/>
    <property type="match status" value="1"/>
</dbReference>
<dbReference type="RefSeq" id="WP_306712324.1">
    <property type="nucleotide sequence ID" value="NZ_JAUJFI010000362.1"/>
</dbReference>
<dbReference type="InterPro" id="IPR023213">
    <property type="entry name" value="CAT-like_dom_sf"/>
</dbReference>
<keyword evidence="5" id="KW-1185">Reference proteome</keyword>
<dbReference type="Gene3D" id="3.40.50.12780">
    <property type="entry name" value="N-terminal domain of ligase-like"/>
    <property type="match status" value="1"/>
</dbReference>
<evidence type="ECO:0000259" key="2">
    <source>
        <dbReference type="Pfam" id="PF00501"/>
    </source>
</evidence>
<feature type="domain" description="AMP-dependent synthetase/ligase" evidence="2">
    <location>
        <begin position="242"/>
        <end position="338"/>
    </location>
</feature>
<feature type="non-terminal residue" evidence="4">
    <location>
        <position position="365"/>
    </location>
</feature>
<dbReference type="SUPFAM" id="SSF52777">
    <property type="entry name" value="CoA-dependent acyltransferases"/>
    <property type="match status" value="1"/>
</dbReference>
<feature type="region of interest" description="Disordered" evidence="1">
    <location>
        <begin position="345"/>
        <end position="365"/>
    </location>
</feature>
<dbReference type="Gene3D" id="3.30.559.10">
    <property type="entry name" value="Chloramphenicol acetyltransferase-like domain"/>
    <property type="match status" value="1"/>
</dbReference>
<evidence type="ECO:0000259" key="3">
    <source>
        <dbReference type="Pfam" id="PF00668"/>
    </source>
</evidence>
<dbReference type="InterPro" id="IPR000873">
    <property type="entry name" value="AMP-dep_synth/lig_dom"/>
</dbReference>
<feature type="non-terminal residue" evidence="4">
    <location>
        <position position="1"/>
    </location>
</feature>
<feature type="region of interest" description="Disordered" evidence="1">
    <location>
        <begin position="211"/>
        <end position="232"/>
    </location>
</feature>
<evidence type="ECO:0000256" key="1">
    <source>
        <dbReference type="SAM" id="MobiDB-lite"/>
    </source>
</evidence>
<dbReference type="InterPro" id="IPR001242">
    <property type="entry name" value="Condensation_dom"/>
</dbReference>
<evidence type="ECO:0000313" key="5">
    <source>
        <dbReference type="Proteomes" id="UP001227317"/>
    </source>
</evidence>
<gene>
    <name evidence="4" type="ORF">QSG27_28995</name>
</gene>
<feature type="compositionally biased region" description="Acidic residues" evidence="1">
    <location>
        <begin position="354"/>
        <end position="365"/>
    </location>
</feature>
<dbReference type="SUPFAM" id="SSF56801">
    <property type="entry name" value="Acetyl-CoA synthetase-like"/>
    <property type="match status" value="1"/>
</dbReference>
<dbReference type="InterPro" id="IPR042099">
    <property type="entry name" value="ANL_N_sf"/>
</dbReference>
<organism evidence="4 5">
    <name type="scientific">Azospirillum isscasi</name>
    <dbReference type="NCBI Taxonomy" id="3053926"/>
    <lineage>
        <taxon>Bacteria</taxon>
        <taxon>Pseudomonadati</taxon>
        <taxon>Pseudomonadota</taxon>
        <taxon>Alphaproteobacteria</taxon>
        <taxon>Rhodospirillales</taxon>
        <taxon>Azospirillaceae</taxon>
        <taxon>Azospirillum</taxon>
    </lineage>
</organism>
<accession>A0ABU0WR74</accession>
<dbReference type="PANTHER" id="PTHR45527:SF1">
    <property type="entry name" value="FATTY ACID SYNTHASE"/>
    <property type="match status" value="1"/>
</dbReference>
<feature type="domain" description="Condensation" evidence="3">
    <location>
        <begin position="2"/>
        <end position="216"/>
    </location>
</feature>
<dbReference type="Gene3D" id="3.30.559.30">
    <property type="entry name" value="Nonribosomal peptide synthetase, condensation domain"/>
    <property type="match status" value="1"/>
</dbReference>
<name>A0ABU0WR74_9PROT</name>
<proteinExistence type="predicted"/>
<comment type="caution">
    <text evidence="4">The sequence shown here is derived from an EMBL/GenBank/DDBJ whole genome shotgun (WGS) entry which is preliminary data.</text>
</comment>
<sequence length="365" mass="38542">VRLAPAVLDRLAAVAREGRATLPMALMAAWGLLLSRATGQDDLLIGVPAAARVRREMEDTAGFLVNTLPLRVTLDGDPGFVDLVARLRQRLLTALERQHVPLPLVVDAVRAPRLPDRPPLVQALFVQQDARSWSLALPGLAAEAIAVPTPVARFDLALVVMERAGGLSGALEYDTAQVDDAMARRMAERYAAILAAVADAPHRPLGTLDLLGDGDRRLNEAPNTGTGDDPPPVADRLHALVTRQAAARPEATALWWPEGTLSYGVLDRRSNRFARRLRALGIAPGARVGLVAERGPALFTALVGILKAGAAYVPIDPAYPAERIAGMLTDAEVAAVVADTPPPGLGAPWLSIDDSGDGDDTPLPG</sequence>
<dbReference type="Pfam" id="PF00501">
    <property type="entry name" value="AMP-binding"/>
    <property type="match status" value="1"/>
</dbReference>
<dbReference type="EMBL" id="JAUJFI010000362">
    <property type="protein sequence ID" value="MDQ2106755.1"/>
    <property type="molecule type" value="Genomic_DNA"/>
</dbReference>
<protein>
    <submittedName>
        <fullName evidence="4">Condensation domain-containing protein</fullName>
    </submittedName>
</protein>
<dbReference type="Pfam" id="PF00668">
    <property type="entry name" value="Condensation"/>
    <property type="match status" value="1"/>
</dbReference>
<reference evidence="4 5" key="1">
    <citation type="submission" date="2023-06" db="EMBL/GenBank/DDBJ databases">
        <title>Azospirillum isscasensis sp.nov, a bacterium isolated from rhizosphere soil of rice.</title>
        <authorList>
            <person name="Wang H."/>
        </authorList>
    </citation>
    <scope>NUCLEOTIDE SEQUENCE [LARGE SCALE GENOMIC DNA]</scope>
    <source>
        <strain evidence="4 5">C340-1</strain>
    </source>
</reference>